<feature type="compositionally biased region" description="Basic and acidic residues" evidence="1">
    <location>
        <begin position="219"/>
        <end position="232"/>
    </location>
</feature>
<dbReference type="OrthoDB" id="7488837at2"/>
<feature type="domain" description="Plasmid replication protein C N-terminal" evidence="2">
    <location>
        <begin position="8"/>
        <end position="167"/>
    </location>
</feature>
<dbReference type="Gene3D" id="1.10.10.10">
    <property type="entry name" value="Winged helix-like DNA-binding domain superfamily/Winged helix DNA-binding domain"/>
    <property type="match status" value="1"/>
</dbReference>
<evidence type="ECO:0000256" key="1">
    <source>
        <dbReference type="SAM" id="MobiDB-lite"/>
    </source>
</evidence>
<accession>A0A238L403</accession>
<keyword evidence="4" id="KW-1185">Reference proteome</keyword>
<evidence type="ECO:0000313" key="3">
    <source>
        <dbReference type="EMBL" id="SMX49813.1"/>
    </source>
</evidence>
<dbReference type="Pfam" id="PF03428">
    <property type="entry name" value="RP-C"/>
    <property type="match status" value="1"/>
</dbReference>
<proteinExistence type="predicted"/>
<evidence type="ECO:0000259" key="2">
    <source>
        <dbReference type="Pfam" id="PF03428"/>
    </source>
</evidence>
<reference evidence="3 4" key="1">
    <citation type="submission" date="2017-05" db="EMBL/GenBank/DDBJ databases">
        <authorList>
            <person name="Song R."/>
            <person name="Chenine A.L."/>
            <person name="Ruprecht R.M."/>
        </authorList>
    </citation>
    <scope>NUCLEOTIDE SEQUENCE [LARGE SCALE GENOMIC DNA]</scope>
    <source>
        <strain evidence="3 4">CECT 8898</strain>
    </source>
</reference>
<protein>
    <recommendedName>
        <fullName evidence="2">Plasmid replication protein C N-terminal domain-containing protein</fullName>
    </recommendedName>
</protein>
<dbReference type="Proteomes" id="UP000207598">
    <property type="component" value="Unassembled WGS sequence"/>
</dbReference>
<feature type="region of interest" description="Disordered" evidence="1">
    <location>
        <begin position="216"/>
        <end position="235"/>
    </location>
</feature>
<dbReference type="AlphaFoldDB" id="A0A238L403"/>
<dbReference type="EMBL" id="FXYF01000017">
    <property type="protein sequence ID" value="SMX49813.1"/>
    <property type="molecule type" value="Genomic_DNA"/>
</dbReference>
<dbReference type="InterPro" id="IPR005090">
    <property type="entry name" value="RepC_N"/>
</dbReference>
<dbReference type="InterPro" id="IPR036388">
    <property type="entry name" value="WH-like_DNA-bd_sf"/>
</dbReference>
<name>A0A238L403_9RHOB</name>
<gene>
    <name evidence="3" type="ORF">MAA8898_04457</name>
</gene>
<sequence>MRHVTQARTALAEQPAIACPNPYELLGPVRVLRKDLNLTSNDVTVLTALISFLPRDQSPNSGETQCKLTIVFPSNASLSERANGIDERTLRRCLGRLDAAGLIQRKSSANGKRFPLRYGGIIRDAFGIDLGPLMQSHDALAARASKVTEERERLRSLKAEALALRASLLQDEQLHDARRASLETIRNLLRRATLTADTVLQIIAGLRELGANAKPSYGECHDSNTRADREQSQDQTLGRECASEMSARNGQNDRQIESVKKEHKKKETHVKQTNAFQSVGAATMNRDPAKMAWTDFSHVADFFPDPPRTSEALNRVLFDIGRLLRIRQEKLMRGLQKAGAGRLLLILDYLLGKGEAIRQPEAYFETIMKA</sequence>
<dbReference type="RefSeq" id="WP_094023187.1">
    <property type="nucleotide sequence ID" value="NZ_FXYF01000017.1"/>
</dbReference>
<evidence type="ECO:0000313" key="4">
    <source>
        <dbReference type="Proteomes" id="UP000207598"/>
    </source>
</evidence>
<organism evidence="3 4">
    <name type="scientific">Maliponia aquimaris</name>
    <dbReference type="NCBI Taxonomy" id="1673631"/>
    <lineage>
        <taxon>Bacteria</taxon>
        <taxon>Pseudomonadati</taxon>
        <taxon>Pseudomonadota</taxon>
        <taxon>Alphaproteobacteria</taxon>
        <taxon>Rhodobacterales</taxon>
        <taxon>Paracoccaceae</taxon>
        <taxon>Maliponia</taxon>
    </lineage>
</organism>